<evidence type="ECO:0000259" key="1">
    <source>
        <dbReference type="PROSITE" id="PS51186"/>
    </source>
</evidence>
<dbReference type="AlphaFoldDB" id="A0A286P4S2"/>
<gene>
    <name evidence="2" type="ORF">BCCH1_01760</name>
</gene>
<dbReference type="Gene3D" id="3.40.630.30">
    <property type="match status" value="1"/>
</dbReference>
<dbReference type="Pfam" id="PF00583">
    <property type="entry name" value="Acetyltransf_1"/>
    <property type="match status" value="1"/>
</dbReference>
<dbReference type="GO" id="GO:0016747">
    <property type="term" value="F:acyltransferase activity, transferring groups other than amino-acyl groups"/>
    <property type="evidence" value="ECO:0007669"/>
    <property type="project" value="InterPro"/>
</dbReference>
<dbReference type="InterPro" id="IPR000182">
    <property type="entry name" value="GNAT_dom"/>
</dbReference>
<dbReference type="CDD" id="cd04301">
    <property type="entry name" value="NAT_SF"/>
    <property type="match status" value="1"/>
</dbReference>
<dbReference type="SUPFAM" id="SSF55729">
    <property type="entry name" value="Acyl-CoA N-acyltransferases (Nat)"/>
    <property type="match status" value="1"/>
</dbReference>
<accession>A0A286P4S2</accession>
<feature type="domain" description="N-acetyltransferase" evidence="1">
    <location>
        <begin position="41"/>
        <end position="198"/>
    </location>
</feature>
<reference evidence="2" key="2">
    <citation type="journal article" date="2017" name="Genome Announc.">
        <title>High-Quality Draft Genome Sequence of Burkholderia contaminans CH-1, a Gram-Negative Bacterium That Metabolizes 2-Azahypoxanthine, a Plant Growth-Regulating Compound.</title>
        <authorList>
            <person name="Choi J.-H."/>
            <person name="Sugiura H."/>
            <person name="Moriuchi R."/>
            <person name="Kawagishi H."/>
            <person name="Dohra H."/>
        </authorList>
    </citation>
    <scope>NUCLEOTIDE SEQUENCE</scope>
    <source>
        <strain evidence="2">CH-1</strain>
    </source>
</reference>
<proteinExistence type="predicted"/>
<name>A0A286P4S2_9BURK</name>
<dbReference type="PROSITE" id="PS51186">
    <property type="entry name" value="GNAT"/>
    <property type="match status" value="1"/>
</dbReference>
<dbReference type="InterPro" id="IPR050276">
    <property type="entry name" value="MshD_Acetyltransferase"/>
</dbReference>
<keyword evidence="2" id="KW-0808">Transferase</keyword>
<sequence>MAVSAAPAAPVFPLSAAASRAGATVPLHWKSDSVHGDRAMLQMRPMTASEFHAYRMRAIDGYASDLVSSGQNAVEDAASRARACFDTLLPDGLRTSGQTLVVLIDGTSGDAVGDLWYAIVPEGPNRTLFIYDLDIAPSRRRQGWATRTLEALDAEARRYGVTEIGLSVFNHNAAARALYRACGFAPITTTLIKPVISD</sequence>
<protein>
    <submittedName>
        <fullName evidence="2">N-acetyltransferase</fullName>
    </submittedName>
</protein>
<dbReference type="InterPro" id="IPR016181">
    <property type="entry name" value="Acyl_CoA_acyltransferase"/>
</dbReference>
<dbReference type="PANTHER" id="PTHR43617">
    <property type="entry name" value="L-AMINO ACID N-ACETYLTRANSFERASE"/>
    <property type="match status" value="1"/>
</dbReference>
<evidence type="ECO:0000313" key="2">
    <source>
        <dbReference type="EMBL" id="BBA37766.1"/>
    </source>
</evidence>
<dbReference type="EMBL" id="AP018357">
    <property type="protein sequence ID" value="BBA37766.1"/>
    <property type="molecule type" value="Genomic_DNA"/>
</dbReference>
<reference evidence="2" key="1">
    <citation type="journal article" date="2016" name="Biosci. Biotechnol. Biochem.">
        <title>Bioconversion of AHX to AOH by resting cells of Burkholderia contaminans CH-1.</title>
        <authorList>
            <person name="Choi J.H."/>
            <person name="Kikuchi A."/>
            <person name="Pumkaeo P."/>
            <person name="Hirai H."/>
            <person name="Tokuyama S."/>
            <person name="Kawagishi H."/>
        </authorList>
    </citation>
    <scope>NUCLEOTIDE SEQUENCE</scope>
    <source>
        <strain evidence="2">CH-1</strain>
    </source>
</reference>
<organism evidence="2">
    <name type="scientific">Burkholderia contaminans</name>
    <dbReference type="NCBI Taxonomy" id="488447"/>
    <lineage>
        <taxon>Bacteria</taxon>
        <taxon>Pseudomonadati</taxon>
        <taxon>Pseudomonadota</taxon>
        <taxon>Betaproteobacteria</taxon>
        <taxon>Burkholderiales</taxon>
        <taxon>Burkholderiaceae</taxon>
        <taxon>Burkholderia</taxon>
        <taxon>Burkholderia cepacia complex</taxon>
    </lineage>
</organism>